<dbReference type="Gene3D" id="3.20.10.10">
    <property type="entry name" value="D-amino Acid Aminotransferase, subunit A, domain 2"/>
    <property type="match status" value="1"/>
</dbReference>
<dbReference type="AlphaFoldDB" id="A0A5R9F3I4"/>
<protein>
    <submittedName>
        <fullName evidence="7">Aminodeoxychorismate lyase</fullName>
        <ecNumber evidence="7">4.1.3.38</ecNumber>
    </submittedName>
</protein>
<organism evidence="7 8">
    <name type="scientific">Exobacillus caeni</name>
    <dbReference type="NCBI Taxonomy" id="2574798"/>
    <lineage>
        <taxon>Bacteria</taxon>
        <taxon>Bacillati</taxon>
        <taxon>Bacillota</taxon>
        <taxon>Bacilli</taxon>
        <taxon>Bacillales</taxon>
        <taxon>Guptibacillaceae</taxon>
        <taxon>Exobacillus</taxon>
    </lineage>
</organism>
<dbReference type="Proteomes" id="UP000308230">
    <property type="component" value="Unassembled WGS sequence"/>
</dbReference>
<evidence type="ECO:0000313" key="7">
    <source>
        <dbReference type="EMBL" id="TLS34994.1"/>
    </source>
</evidence>
<evidence type="ECO:0000256" key="5">
    <source>
        <dbReference type="RuleBase" id="RU004106"/>
    </source>
</evidence>
<evidence type="ECO:0000256" key="2">
    <source>
        <dbReference type="ARBA" id="ARBA00009320"/>
    </source>
</evidence>
<dbReference type="FunFam" id="3.20.10.10:FF:000002">
    <property type="entry name" value="D-alanine aminotransferase"/>
    <property type="match status" value="1"/>
</dbReference>
<dbReference type="InterPro" id="IPR043131">
    <property type="entry name" value="BCAT-like_N"/>
</dbReference>
<dbReference type="GO" id="GO:0008652">
    <property type="term" value="P:amino acid biosynthetic process"/>
    <property type="evidence" value="ECO:0007669"/>
    <property type="project" value="UniProtKB-ARBA"/>
</dbReference>
<keyword evidence="4 6" id="KW-0663">Pyridoxal phosphate</keyword>
<dbReference type="NCBIfam" id="NF005800">
    <property type="entry name" value="PRK07650.1"/>
    <property type="match status" value="1"/>
</dbReference>
<dbReference type="PANTHER" id="PTHR42743">
    <property type="entry name" value="AMINO-ACID AMINOTRANSFERASE"/>
    <property type="match status" value="1"/>
</dbReference>
<dbReference type="SUPFAM" id="SSF56752">
    <property type="entry name" value="D-aminoacid aminotransferase-like PLP-dependent enzymes"/>
    <property type="match status" value="1"/>
</dbReference>
<evidence type="ECO:0000256" key="3">
    <source>
        <dbReference type="ARBA" id="ARBA00011738"/>
    </source>
</evidence>
<comment type="cofactor">
    <cofactor evidence="1 6">
        <name>pyridoxal 5'-phosphate</name>
        <dbReference type="ChEBI" id="CHEBI:597326"/>
    </cofactor>
</comment>
<name>A0A5R9F3I4_9BACL</name>
<dbReference type="InterPro" id="IPR036038">
    <property type="entry name" value="Aminotransferase-like"/>
</dbReference>
<dbReference type="CDD" id="cd00449">
    <property type="entry name" value="PLPDE_IV"/>
    <property type="match status" value="1"/>
</dbReference>
<evidence type="ECO:0000256" key="6">
    <source>
        <dbReference type="RuleBase" id="RU004516"/>
    </source>
</evidence>
<dbReference type="Pfam" id="PF01063">
    <property type="entry name" value="Aminotran_4"/>
    <property type="match status" value="1"/>
</dbReference>
<comment type="subunit">
    <text evidence="3">Homodimer.</text>
</comment>
<keyword evidence="7" id="KW-0456">Lyase</keyword>
<dbReference type="GO" id="GO:0005829">
    <property type="term" value="C:cytosol"/>
    <property type="evidence" value="ECO:0007669"/>
    <property type="project" value="TreeGrafter"/>
</dbReference>
<keyword evidence="8" id="KW-1185">Reference proteome</keyword>
<dbReference type="OrthoDB" id="9805628at2"/>
<dbReference type="PANTHER" id="PTHR42743:SF11">
    <property type="entry name" value="AMINODEOXYCHORISMATE LYASE"/>
    <property type="match status" value="1"/>
</dbReference>
<dbReference type="InterPro" id="IPR043132">
    <property type="entry name" value="BCAT-like_C"/>
</dbReference>
<proteinExistence type="inferred from homology"/>
<dbReference type="RefSeq" id="WP_138129612.1">
    <property type="nucleotide sequence ID" value="NZ_SWLG01000033.1"/>
</dbReference>
<dbReference type="Gene3D" id="3.30.470.10">
    <property type="match status" value="1"/>
</dbReference>
<evidence type="ECO:0000313" key="8">
    <source>
        <dbReference type="Proteomes" id="UP000308230"/>
    </source>
</evidence>
<comment type="similarity">
    <text evidence="2 5">Belongs to the class-IV pyridoxal-phosphate-dependent aminotransferase family.</text>
</comment>
<dbReference type="EMBL" id="SWLG01000033">
    <property type="protein sequence ID" value="TLS34994.1"/>
    <property type="molecule type" value="Genomic_DNA"/>
</dbReference>
<gene>
    <name evidence="7" type="primary">pabC</name>
    <name evidence="7" type="ORF">FCL54_22850</name>
</gene>
<dbReference type="EC" id="4.1.3.38" evidence="7"/>
<accession>A0A5R9F3I4</accession>
<reference evidence="7 8" key="1">
    <citation type="submission" date="2019-04" db="EMBL/GenBank/DDBJ databases">
        <title>Bacillus caeni sp. nov., a bacterium isolated from mangrove sediment.</title>
        <authorList>
            <person name="Huang H."/>
            <person name="Mo K."/>
            <person name="Hu Y."/>
        </authorList>
    </citation>
    <scope>NUCLEOTIDE SEQUENCE [LARGE SCALE GENOMIC DNA]</scope>
    <source>
        <strain evidence="7 8">HB172195</strain>
    </source>
</reference>
<dbReference type="GO" id="GO:0046394">
    <property type="term" value="P:carboxylic acid biosynthetic process"/>
    <property type="evidence" value="ECO:0007669"/>
    <property type="project" value="UniProtKB-ARBA"/>
</dbReference>
<dbReference type="InterPro" id="IPR018300">
    <property type="entry name" value="Aminotrans_IV_CS"/>
</dbReference>
<comment type="caution">
    <text evidence="7">The sequence shown here is derived from an EMBL/GenBank/DDBJ whole genome shotgun (WGS) entry which is preliminary data.</text>
</comment>
<dbReference type="InterPro" id="IPR050571">
    <property type="entry name" value="Class-IV_PLP-Dep_Aminotrnsfr"/>
</dbReference>
<sequence>MYICINGRVLKEEEAKISPFDHGFMYGLGVFETFRVYNGHPFLFDDHFDRLQSSLAALNIKLNVNKASVLHDINELLKVNQLKDAYVRLNVSAGDNAVGLTVEKYENPNVIIYMKPIGQPAQVEKNAVILQIRRNTPEGPLRLKSHHYLNNILAKREVGPDPSVEGIFLTDQGHVAEGIVSNVFWVKDGKVFTPSLSTGILNGITRQFIIELLAFLNIKVEVGHFTKEHLLDCDEAFVTNSIQEVVPVKKLEGKSLPGAAGEITDKLHSYYVIQRNRLWSRKNIQVSEVEVDK</sequence>
<dbReference type="PROSITE" id="PS00770">
    <property type="entry name" value="AA_TRANSFER_CLASS_4"/>
    <property type="match status" value="1"/>
</dbReference>
<evidence type="ECO:0000256" key="4">
    <source>
        <dbReference type="ARBA" id="ARBA00022898"/>
    </source>
</evidence>
<dbReference type="InterPro" id="IPR001544">
    <property type="entry name" value="Aminotrans_IV"/>
</dbReference>
<dbReference type="GO" id="GO:0008696">
    <property type="term" value="F:4-amino-4-deoxychorismate lyase activity"/>
    <property type="evidence" value="ECO:0007669"/>
    <property type="project" value="UniProtKB-EC"/>
</dbReference>
<evidence type="ECO:0000256" key="1">
    <source>
        <dbReference type="ARBA" id="ARBA00001933"/>
    </source>
</evidence>